<comment type="caution">
    <text evidence="2">The sequence shown here is derived from an EMBL/GenBank/DDBJ whole genome shotgun (WGS) entry which is preliminary data.</text>
</comment>
<dbReference type="Proteomes" id="UP000628086">
    <property type="component" value="Unassembled WGS sequence"/>
</dbReference>
<keyword evidence="3" id="KW-1185">Reference proteome</keyword>
<accession>A0ABR6V8D1</accession>
<dbReference type="NCBIfam" id="NF033928">
    <property type="entry name" value="alph_xenorhab_A"/>
    <property type="match status" value="1"/>
</dbReference>
<organism evidence="2 3">
    <name type="scientific">Pseudomonas taiwanensis</name>
    <dbReference type="NCBI Taxonomy" id="470150"/>
    <lineage>
        <taxon>Bacteria</taxon>
        <taxon>Pseudomonadati</taxon>
        <taxon>Pseudomonadota</taxon>
        <taxon>Gammaproteobacteria</taxon>
        <taxon>Pseudomonadales</taxon>
        <taxon>Pseudomonadaceae</taxon>
        <taxon>Pseudomonas</taxon>
    </lineage>
</organism>
<evidence type="ECO:0000256" key="1">
    <source>
        <dbReference type="SAM" id="Coils"/>
    </source>
</evidence>
<dbReference type="CDD" id="cd22657">
    <property type="entry name" value="ClyA_XaxA-like"/>
    <property type="match status" value="1"/>
</dbReference>
<evidence type="ECO:0000313" key="2">
    <source>
        <dbReference type="EMBL" id="MBC3476809.1"/>
    </source>
</evidence>
<evidence type="ECO:0000313" key="3">
    <source>
        <dbReference type="Proteomes" id="UP000628086"/>
    </source>
</evidence>
<name>A0ABR6V8D1_9PSED</name>
<dbReference type="SUPFAM" id="SSF58100">
    <property type="entry name" value="Bacterial hemolysins"/>
    <property type="match status" value="1"/>
</dbReference>
<proteinExistence type="predicted"/>
<protein>
    <submittedName>
        <fullName evidence="2">Alpha-xenorhabdolysin family binary toxin subunit A</fullName>
    </submittedName>
</protein>
<gene>
    <name evidence="2" type="ORF">HU747_14560</name>
</gene>
<dbReference type="Gene3D" id="1.20.1170.10">
    <property type="match status" value="1"/>
</dbReference>
<reference evidence="2 3" key="1">
    <citation type="journal article" date="2020" name="Microorganisms">
        <title>Reliable Identification of Environmental Pseudomonas Isolates Using the rpoD Gene.</title>
        <authorList>
            <consortium name="The Broad Institute Genome Sequencing Platform"/>
            <person name="Girard L."/>
            <person name="Lood C."/>
            <person name="Rokni-Zadeh H."/>
            <person name="van Noort V."/>
            <person name="Lavigne R."/>
            <person name="De Mot R."/>
        </authorList>
    </citation>
    <scope>NUCLEOTIDE SEQUENCE [LARGE SCALE GENOMIC DNA]</scope>
    <source>
        <strain evidence="2 3">RW7P2</strain>
    </source>
</reference>
<feature type="coiled-coil region" evidence="1">
    <location>
        <begin position="210"/>
        <end position="237"/>
    </location>
</feature>
<keyword evidence="1" id="KW-0175">Coiled coil</keyword>
<sequence length="384" mass="43261">MNEQWADYELLQQKAAKYPQAVVNGLASLDGEGQGGLTLSREHILTLNRYANFVFALPSSRDNLERWLGYKQIEEPELTPESMDELFESLRTHARTWAPLSDRSKKLAAGLSSTAASINAAGEGILEESRRAVGEVKHWEKLLLSTPVKLDGPGRQSVSLLVVYMGILKEDVQWYAQQVESVRLETESFRDIARFELIPAVKQKGHAVERKQGDNQVENLREQLKVLDQDITALSTEYDQYVKLALGGLAVGPIGAAITGGIYGSKAEKVRKERKKQQEERRKVSDQLRLRVNLEGRMEELATFVGELDTRLQDVVTAASHLQTAWDTVGSYIDASIEKLESISDNKQLIRFSLYFRQFLAQWKHIQEKSLQLTQIFDDAASAQ</sequence>
<dbReference type="EMBL" id="JABWRS010000010">
    <property type="protein sequence ID" value="MBC3476809.1"/>
    <property type="molecule type" value="Genomic_DNA"/>
</dbReference>
<dbReference type="RefSeq" id="WP_023378981.1">
    <property type="nucleotide sequence ID" value="NZ_JBOFBC010000005.1"/>
</dbReference>